<dbReference type="Proteomes" id="UP001186974">
    <property type="component" value="Unassembled WGS sequence"/>
</dbReference>
<proteinExistence type="predicted"/>
<gene>
    <name evidence="1" type="ORF">LTS18_012032</name>
</gene>
<dbReference type="EMBL" id="JAWDJW010009879">
    <property type="protein sequence ID" value="KAK3054231.1"/>
    <property type="molecule type" value="Genomic_DNA"/>
</dbReference>
<accession>A0ACC3CXV6</accession>
<sequence>MSAGPAPRVSMPNPSSYPRPHVPFAPRDLDVSSSDMQSGTGYGDTRNLLLLSRGIIDQQDTYTSLGHPQEGPHGGPHGEPQYGSANSPTVHESDAGGLQSANEPSIEVKRGSWATMLSLSELTEENLNRLSGVSALIDLGEFDASFYTQGNSDTSAKIPLQLDTAGIHDKESRLAGSTIFPRIEQADRNAPGAVLSQTTTSSSLPSTIPAMWRCGTPERDAAMSVSPDKISLADSSDPGAGDFTNYQQAGEAKDQAKTSKDASRAAQWAQQDTGESKADASKAEYDLRQLNVVNMLLDAGPNEDIIYNEGAASDSFNKAGYSLNPSSTSTRLPRARDGSFTKFTELGPKANLTGTPNGTNMKETGSSIADSSSPGAPIASSSARAYKPSLLT</sequence>
<comment type="caution">
    <text evidence="1">The sequence shown here is derived from an EMBL/GenBank/DDBJ whole genome shotgun (WGS) entry which is preliminary data.</text>
</comment>
<evidence type="ECO:0000313" key="1">
    <source>
        <dbReference type="EMBL" id="KAK3054231.1"/>
    </source>
</evidence>
<feature type="non-terminal residue" evidence="1">
    <location>
        <position position="392"/>
    </location>
</feature>
<reference evidence="1" key="1">
    <citation type="submission" date="2024-09" db="EMBL/GenBank/DDBJ databases">
        <title>Black Yeasts Isolated from many extreme environments.</title>
        <authorList>
            <person name="Coleine C."/>
            <person name="Stajich J.E."/>
            <person name="Selbmann L."/>
        </authorList>
    </citation>
    <scope>NUCLEOTIDE SEQUENCE</scope>
    <source>
        <strain evidence="1">CCFEE 5737</strain>
    </source>
</reference>
<keyword evidence="2" id="KW-1185">Reference proteome</keyword>
<organism evidence="1 2">
    <name type="scientific">Coniosporium uncinatum</name>
    <dbReference type="NCBI Taxonomy" id="93489"/>
    <lineage>
        <taxon>Eukaryota</taxon>
        <taxon>Fungi</taxon>
        <taxon>Dikarya</taxon>
        <taxon>Ascomycota</taxon>
        <taxon>Pezizomycotina</taxon>
        <taxon>Dothideomycetes</taxon>
        <taxon>Dothideomycetes incertae sedis</taxon>
        <taxon>Coniosporium</taxon>
    </lineage>
</organism>
<evidence type="ECO:0000313" key="2">
    <source>
        <dbReference type="Proteomes" id="UP001186974"/>
    </source>
</evidence>
<protein>
    <submittedName>
        <fullName evidence="1">Uncharacterized protein</fullName>
    </submittedName>
</protein>
<name>A0ACC3CXV6_9PEZI</name>